<dbReference type="Proteomes" id="UP000242287">
    <property type="component" value="Unassembled WGS sequence"/>
</dbReference>
<evidence type="ECO:0000313" key="1">
    <source>
        <dbReference type="EMBL" id="PFH52908.1"/>
    </source>
</evidence>
<organism evidence="1 2">
    <name type="scientific">Amanita thiersii Skay4041</name>
    <dbReference type="NCBI Taxonomy" id="703135"/>
    <lineage>
        <taxon>Eukaryota</taxon>
        <taxon>Fungi</taxon>
        <taxon>Dikarya</taxon>
        <taxon>Basidiomycota</taxon>
        <taxon>Agaricomycotina</taxon>
        <taxon>Agaricomycetes</taxon>
        <taxon>Agaricomycetidae</taxon>
        <taxon>Agaricales</taxon>
        <taxon>Pluteineae</taxon>
        <taxon>Amanitaceae</taxon>
        <taxon>Amanita</taxon>
    </lineage>
</organism>
<dbReference type="AlphaFoldDB" id="A0A2A9NS22"/>
<reference evidence="1 2" key="1">
    <citation type="submission" date="2014-02" db="EMBL/GenBank/DDBJ databases">
        <title>Transposable element dynamics among asymbiotic and ectomycorrhizal Amanita fungi.</title>
        <authorList>
            <consortium name="DOE Joint Genome Institute"/>
            <person name="Hess J."/>
            <person name="Skrede I."/>
            <person name="Wolfe B."/>
            <person name="LaButti K."/>
            <person name="Ohm R.A."/>
            <person name="Grigoriev I.V."/>
            <person name="Pringle A."/>
        </authorList>
    </citation>
    <scope>NUCLEOTIDE SEQUENCE [LARGE SCALE GENOMIC DNA]</scope>
    <source>
        <strain evidence="1 2">SKay4041</strain>
    </source>
</reference>
<dbReference type="STRING" id="703135.A0A2A9NS22"/>
<sequence length="251" mass="28769">MERLPVELLYEVQLLALSPSFPLTSRGIHMVFKQAPASYYAQYILSRTTAQKQMTVNETYSRALRYPLCSKEVVDVLHRLMGLGNATHTFICELPRRLFRSLKPKPPNQAWQENDYPLPFLQYLYGAPALPRPDSNSHEGYALTRAVHARHEPLVRFLLERGASPKYKGGLCVKIAIRQKHLDLVRMLIEREDREQGRRGKGGHKKRKLEDRLVVDQGMVRLAVKAGARDIVQYLTQVKGVIPNMQTLLDI</sequence>
<accession>A0A2A9NS22</accession>
<proteinExistence type="predicted"/>
<dbReference type="Gene3D" id="1.25.40.20">
    <property type="entry name" value="Ankyrin repeat-containing domain"/>
    <property type="match status" value="1"/>
</dbReference>
<name>A0A2A9NS22_9AGAR</name>
<protein>
    <submittedName>
        <fullName evidence="1">Uncharacterized protein</fullName>
    </submittedName>
</protein>
<dbReference type="OrthoDB" id="539213at2759"/>
<dbReference type="SUPFAM" id="SSF48403">
    <property type="entry name" value="Ankyrin repeat"/>
    <property type="match status" value="1"/>
</dbReference>
<gene>
    <name evidence="1" type="ORF">AMATHDRAFT_73744</name>
</gene>
<dbReference type="EMBL" id="KZ301976">
    <property type="protein sequence ID" value="PFH52908.1"/>
    <property type="molecule type" value="Genomic_DNA"/>
</dbReference>
<dbReference type="InterPro" id="IPR036770">
    <property type="entry name" value="Ankyrin_rpt-contain_sf"/>
</dbReference>
<evidence type="ECO:0000313" key="2">
    <source>
        <dbReference type="Proteomes" id="UP000242287"/>
    </source>
</evidence>
<keyword evidence="2" id="KW-1185">Reference proteome</keyword>